<evidence type="ECO:0000313" key="1">
    <source>
        <dbReference type="EMBL" id="TDQ79656.1"/>
    </source>
</evidence>
<dbReference type="Proteomes" id="UP000295292">
    <property type="component" value="Unassembled WGS sequence"/>
</dbReference>
<sequence length="146" mass="16486">MNMRFYILIAAMSVVACQKTGNDIEGSYRLLESTTIKGKDTIHVRVDTTKTEMIKVINASHFAFFNHDKNQGKDSTAAFVSGGGTYVLEGSTYTENLDFCTYRPWEGKQFTFAISLKGDTLIQEGMEELPELGIKQHITEKYIRIK</sequence>
<proteinExistence type="predicted"/>
<accession>A0A4R6WSG7</accession>
<reference evidence="1 2" key="1">
    <citation type="submission" date="2019-03" db="EMBL/GenBank/DDBJ databases">
        <title>Genomic Encyclopedia of Archaeal and Bacterial Type Strains, Phase II (KMG-II): from individual species to whole genera.</title>
        <authorList>
            <person name="Goeker M."/>
        </authorList>
    </citation>
    <scope>NUCLEOTIDE SEQUENCE [LARGE SCALE GENOMIC DNA]</scope>
    <source>
        <strain evidence="1 2">DSM 28353</strain>
    </source>
</reference>
<gene>
    <name evidence="1" type="ORF">CLV99_1103</name>
</gene>
<comment type="caution">
    <text evidence="1">The sequence shown here is derived from an EMBL/GenBank/DDBJ whole genome shotgun (WGS) entry which is preliminary data.</text>
</comment>
<protein>
    <recommendedName>
        <fullName evidence="3">Lipocalin-like protein</fullName>
    </recommendedName>
</protein>
<name>A0A4R6WSG7_9SPHI</name>
<organism evidence="1 2">
    <name type="scientific">Sphingobacterium yanglingense</name>
    <dbReference type="NCBI Taxonomy" id="1437280"/>
    <lineage>
        <taxon>Bacteria</taxon>
        <taxon>Pseudomonadati</taxon>
        <taxon>Bacteroidota</taxon>
        <taxon>Sphingobacteriia</taxon>
        <taxon>Sphingobacteriales</taxon>
        <taxon>Sphingobacteriaceae</taxon>
        <taxon>Sphingobacterium</taxon>
    </lineage>
</organism>
<dbReference type="AlphaFoldDB" id="A0A4R6WSG7"/>
<dbReference type="EMBL" id="SNYV01000011">
    <property type="protein sequence ID" value="TDQ79656.1"/>
    <property type="molecule type" value="Genomic_DNA"/>
</dbReference>
<evidence type="ECO:0008006" key="3">
    <source>
        <dbReference type="Google" id="ProtNLM"/>
    </source>
</evidence>
<keyword evidence="2" id="KW-1185">Reference proteome</keyword>
<evidence type="ECO:0000313" key="2">
    <source>
        <dbReference type="Proteomes" id="UP000295292"/>
    </source>
</evidence>
<dbReference type="PROSITE" id="PS51257">
    <property type="entry name" value="PROKAR_LIPOPROTEIN"/>
    <property type="match status" value="1"/>
</dbReference>